<accession>A0ABR6SBT5</accession>
<keyword evidence="4" id="KW-1185">Reference proteome</keyword>
<evidence type="ECO:0000313" key="4">
    <source>
        <dbReference type="Proteomes" id="UP000570851"/>
    </source>
</evidence>
<proteinExistence type="predicted"/>
<dbReference type="EMBL" id="JACKZP010000070">
    <property type="protein sequence ID" value="MBC1303641.1"/>
    <property type="molecule type" value="Genomic_DNA"/>
</dbReference>
<evidence type="ECO:0000313" key="3">
    <source>
        <dbReference type="EMBL" id="MBC1303641.1"/>
    </source>
</evidence>
<sequence>MSISNRERVGRALELLRDGLYPFVEREMRSVFGDKWLVAATSFVPEDHTLRRTVQQILKQDESAILKLMSGQWRDVFKKTLGNAERSLVGELIDTRNSWAHNKPFSTDDAYRALDSVSRLLSSISAPEADEVDKQKQELLRVRFTEQARRETRRATLQPVEGNPTGGLKPWREIVTPHPDVASGRYQEAEFAADLWQVYLDEGSDEYRIPTEFFSRTFLTEGLKQLLTNALVRLAGNGGDPVIELQTNFGGGKTHAMLALYHLFMGVPVSKLPGLEPVLAAANVSPPAKVNTAVLVGNKISPGEAQTKKDGTVIRTLWGELAWQLGGREAYEMIRQADETSTNPGDNLRLLFNRYAPCLILIDEWVAYARQLHEINDLPGGSFDTHFTFAQTLSESAKNAKKTLLVVSIPASDNEIGGDRGKAALSRLKNAIGRVESPWRPASADESFEIVRRRLFQPIIEESGFVARDAVIRAFGEMYQNQSQEFPSECREASYKRRLENAYPIHPELFDRLYNDWSTLDKFQRTRGVLRLMAKVIHSLWEGQDKSLLIMPASVPMDDGQVQTELTRYLEDHWVPVIEKDVDGDNSLPLACDRQNPNLGRYSACRRVARTIYLGSAPTLRAANRGVEDNRIKLGCVQPGESVATFGDALRRLTDQATHLYIDNTRYWFSTQPSVTRLAQDRAEQVQQDQDKVWDEIIRRLRADKQRGEFTAVHIAPDSSADVPDEMNARLVVLGPQHPHKNKENNTPALTRGNEILHNKGASPRYSKNMLLFLAPDKAKLELLEQSVCQYLAWNSIVSDKEALNLDVFQSNQATTKQQQTDKDVKSLIQEAYIWLIVPSQPDPQGEIEWQEIRLQKQDSPILQASRKAVHEEHLIPNYAASRLRLEALDPYLWRDVNHLDLKKLWEYLAYYLYLPRLKNQQVLLQAIAEGVASLLLNDNFAYATGYDESKGRYLGLKAAEHITVTLSSQNLIVKPEIAQRQMEADAAAITKLPIPGVKEGTGSYKTEREKTIDTVITPDDSSNGKVTVIIPPKRFYGSVKLDALRLQRDVPQLANEVIQHFSSLMDAEVEITLEIQVKAPEGIPENVIRTVTENCRVLKFSHQEFEPE</sequence>
<keyword evidence="3" id="KW-0067">ATP-binding</keyword>
<keyword evidence="3" id="KW-0547">Nucleotide-binding</keyword>
<protein>
    <submittedName>
        <fullName evidence="3">ATP-binding protein</fullName>
    </submittedName>
</protein>
<name>A0ABR6SBT5_ANAVA</name>
<evidence type="ECO:0000259" key="2">
    <source>
        <dbReference type="Pfam" id="PF18731"/>
    </source>
</evidence>
<dbReference type="InterPro" id="IPR041650">
    <property type="entry name" value="HEPN_Swt1"/>
</dbReference>
<organism evidence="3 4">
    <name type="scientific">Trichormus variabilis N2B</name>
    <dbReference type="NCBI Taxonomy" id="2681315"/>
    <lineage>
        <taxon>Bacteria</taxon>
        <taxon>Bacillati</taxon>
        <taxon>Cyanobacteriota</taxon>
        <taxon>Cyanophyceae</taxon>
        <taxon>Nostocales</taxon>
        <taxon>Nostocaceae</taxon>
        <taxon>Trichormus</taxon>
    </lineage>
</organism>
<comment type="caution">
    <text evidence="3">The sequence shown here is derived from an EMBL/GenBank/DDBJ whole genome shotgun (WGS) entry which is preliminary data.</text>
</comment>
<dbReference type="Pfam" id="PF04465">
    <property type="entry name" value="DUF499"/>
    <property type="match status" value="1"/>
</dbReference>
<gene>
    <name evidence="3" type="ORF">GNE12_17170</name>
</gene>
<dbReference type="RefSeq" id="WP_011318979.1">
    <property type="nucleotide sequence ID" value="NZ_JACKZP010000070.1"/>
</dbReference>
<dbReference type="GeneID" id="58724868"/>
<dbReference type="GO" id="GO:0005524">
    <property type="term" value="F:ATP binding"/>
    <property type="evidence" value="ECO:0007669"/>
    <property type="project" value="UniProtKB-KW"/>
</dbReference>
<dbReference type="InterPro" id="IPR007555">
    <property type="entry name" value="DUF499"/>
</dbReference>
<feature type="domain" description="Swt1-like HEPN" evidence="2">
    <location>
        <begin position="11"/>
        <end position="125"/>
    </location>
</feature>
<feature type="region of interest" description="Disordered" evidence="1">
    <location>
        <begin position="150"/>
        <end position="173"/>
    </location>
</feature>
<evidence type="ECO:0000256" key="1">
    <source>
        <dbReference type="SAM" id="MobiDB-lite"/>
    </source>
</evidence>
<dbReference type="Proteomes" id="UP000570851">
    <property type="component" value="Unassembled WGS sequence"/>
</dbReference>
<dbReference type="Pfam" id="PF18731">
    <property type="entry name" value="HEPN_Swt1"/>
    <property type="match status" value="1"/>
</dbReference>
<reference evidence="3 4" key="1">
    <citation type="submission" date="2019-11" db="EMBL/GenBank/DDBJ databases">
        <title>Comparison of genomes from free-living endosymbiotic cyanobacteria isolated from Azolla.</title>
        <authorList>
            <person name="Thiel T."/>
            <person name="Pratte B."/>
        </authorList>
    </citation>
    <scope>NUCLEOTIDE SEQUENCE [LARGE SCALE GENOMIC DNA]</scope>
    <source>
        <strain evidence="3 4">N2B</strain>
    </source>
</reference>